<evidence type="ECO:0000256" key="1">
    <source>
        <dbReference type="ARBA" id="ARBA00006315"/>
    </source>
</evidence>
<dbReference type="HAMAP" id="MF_00055">
    <property type="entry name" value="MEMO1"/>
    <property type="match status" value="1"/>
</dbReference>
<keyword evidence="3" id="KW-1185">Reference proteome</keyword>
<dbReference type="CDD" id="cd07361">
    <property type="entry name" value="MEMO_like"/>
    <property type="match status" value="1"/>
</dbReference>
<gene>
    <name evidence="2" type="ORF">BSTOLATCC_MIC58097</name>
</gene>
<name>A0AAU9K825_9CILI</name>
<evidence type="ECO:0000313" key="2">
    <source>
        <dbReference type="EMBL" id="CAG9333280.1"/>
    </source>
</evidence>
<dbReference type="NCBIfam" id="TIGR04336">
    <property type="entry name" value="AmmeMemoSam_B"/>
    <property type="match status" value="1"/>
</dbReference>
<comment type="caution">
    <text evidence="2">The sequence shown here is derived from an EMBL/GenBank/DDBJ whole genome shotgun (WGS) entry which is preliminary data.</text>
</comment>
<dbReference type="EMBL" id="CAJZBQ010000056">
    <property type="protein sequence ID" value="CAG9333280.1"/>
    <property type="molecule type" value="Genomic_DNA"/>
</dbReference>
<evidence type="ECO:0008006" key="4">
    <source>
        <dbReference type="Google" id="ProtNLM"/>
    </source>
</evidence>
<dbReference type="Proteomes" id="UP001162131">
    <property type="component" value="Unassembled WGS sequence"/>
</dbReference>
<comment type="similarity">
    <text evidence="1">Belongs to the MEMO1 family.</text>
</comment>
<sequence>MEGIRSASHAGSWYVGSTAQLNTQLNNWLSQAEISQPQAKVIIGPHAGYAYSGPTAAWAYKHINPSTYNRVFLLGPSHHVYIPGCALPCSAVYETPLGNLPIDEETVSELANTQKFARLTLEAEEEEHSLEMHMPYIRKVFENKDIRLVPIMVGNLKNKAEEDYGKLLAPFLRDPATLFVVSSDFCHWGSRFGFTPYDRSKGEIHQSIEAMDREGMRLIEQQNPEGFQQYLKDTDNTICGRHPIAVTLFAMRHSGLNFQTRFVRYAQSENVTNPRGSSVSYAAGVSSVNE</sequence>
<reference evidence="2" key="1">
    <citation type="submission" date="2021-09" db="EMBL/GenBank/DDBJ databases">
        <authorList>
            <consortium name="AG Swart"/>
            <person name="Singh M."/>
            <person name="Singh A."/>
            <person name="Seah K."/>
            <person name="Emmerich C."/>
        </authorList>
    </citation>
    <scope>NUCLEOTIDE SEQUENCE</scope>
    <source>
        <strain evidence="2">ATCC30299</strain>
    </source>
</reference>
<dbReference type="Gene3D" id="3.40.830.10">
    <property type="entry name" value="LigB-like"/>
    <property type="match status" value="1"/>
</dbReference>
<dbReference type="PANTHER" id="PTHR11060:SF0">
    <property type="entry name" value="PROTEIN MEMO1"/>
    <property type="match status" value="1"/>
</dbReference>
<organism evidence="2 3">
    <name type="scientific">Blepharisma stoltei</name>
    <dbReference type="NCBI Taxonomy" id="1481888"/>
    <lineage>
        <taxon>Eukaryota</taxon>
        <taxon>Sar</taxon>
        <taxon>Alveolata</taxon>
        <taxon>Ciliophora</taxon>
        <taxon>Postciliodesmatophora</taxon>
        <taxon>Heterotrichea</taxon>
        <taxon>Heterotrichida</taxon>
        <taxon>Blepharismidae</taxon>
        <taxon>Blepharisma</taxon>
    </lineage>
</organism>
<dbReference type="AlphaFoldDB" id="A0AAU9K825"/>
<protein>
    <recommendedName>
        <fullName evidence="4">Protein MEMO1</fullName>
    </recommendedName>
</protein>
<dbReference type="PANTHER" id="PTHR11060">
    <property type="entry name" value="PROTEIN MEMO1"/>
    <property type="match status" value="1"/>
</dbReference>
<proteinExistence type="inferred from homology"/>
<dbReference type="InterPro" id="IPR002737">
    <property type="entry name" value="MEMO1_fam"/>
</dbReference>
<evidence type="ECO:0000313" key="3">
    <source>
        <dbReference type="Proteomes" id="UP001162131"/>
    </source>
</evidence>
<accession>A0AAU9K825</accession>
<dbReference type="Pfam" id="PF01875">
    <property type="entry name" value="Memo"/>
    <property type="match status" value="1"/>
</dbReference>